<dbReference type="RefSeq" id="WP_174191734.1">
    <property type="nucleotide sequence ID" value="NZ_JABULH010000001.1"/>
</dbReference>
<keyword evidence="9" id="KW-1185">Reference proteome</keyword>
<keyword evidence="4" id="KW-0449">Lipoprotein</keyword>
<gene>
    <name evidence="8" type="ORF">HRV97_00395</name>
</gene>
<feature type="signal peptide" evidence="6">
    <location>
        <begin position="1"/>
        <end position="21"/>
    </location>
</feature>
<dbReference type="InterPro" id="IPR008816">
    <property type="entry name" value="Gly_zipper_2TM_dom"/>
</dbReference>
<evidence type="ECO:0000256" key="3">
    <source>
        <dbReference type="ARBA" id="ARBA00015281"/>
    </source>
</evidence>
<feature type="domain" description="Glycine zipper 2TM" evidence="7">
    <location>
        <begin position="139"/>
        <end position="178"/>
    </location>
</feature>
<dbReference type="Proteomes" id="UP000621447">
    <property type="component" value="Unassembled WGS sequence"/>
</dbReference>
<name>A0ABX2JGU3_9SPHN</name>
<comment type="subcellular location">
    <subcellularLocation>
        <location evidence="1">Cell outer membrane</location>
        <topology evidence="1">Lipid-anchor</topology>
    </subcellularLocation>
</comment>
<evidence type="ECO:0000256" key="4">
    <source>
        <dbReference type="ARBA" id="ARBA00023288"/>
    </source>
</evidence>
<sequence length="186" mass="21160">MRIVLAAAIAATTLGSVPALAQSPYQAGREYNRDVRDARREYREDLRDADSRRDVRNARREYRDNVRDARRDYRGDVRDWRQNNRYDYNRFEPGQRGYYADRYYRDGRYYQTRSLGRNDRIYRGSDNRYYCRRNDGTTGLVVGGLAGGALGNVIAGGGSRLLGTLIGAGGGALLGQSVDRGNVRCR</sequence>
<organism evidence="8 9">
    <name type="scientific">Sphingomonas hominis</name>
    <dbReference type="NCBI Taxonomy" id="2741495"/>
    <lineage>
        <taxon>Bacteria</taxon>
        <taxon>Pseudomonadati</taxon>
        <taxon>Pseudomonadota</taxon>
        <taxon>Alphaproteobacteria</taxon>
        <taxon>Sphingomonadales</taxon>
        <taxon>Sphingomonadaceae</taxon>
        <taxon>Sphingomonas</taxon>
    </lineage>
</organism>
<evidence type="ECO:0000313" key="9">
    <source>
        <dbReference type="Proteomes" id="UP000621447"/>
    </source>
</evidence>
<evidence type="ECO:0000313" key="8">
    <source>
        <dbReference type="EMBL" id="NTS63614.1"/>
    </source>
</evidence>
<accession>A0ABX2JGU3</accession>
<protein>
    <recommendedName>
        <fullName evidence="3">17 kDa surface antigen</fullName>
    </recommendedName>
</protein>
<feature type="chain" id="PRO_5047230005" description="17 kDa surface antigen" evidence="6">
    <location>
        <begin position="22"/>
        <end position="186"/>
    </location>
</feature>
<evidence type="ECO:0000256" key="6">
    <source>
        <dbReference type="SAM" id="SignalP"/>
    </source>
</evidence>
<reference evidence="8 9" key="1">
    <citation type="submission" date="2020-06" db="EMBL/GenBank/DDBJ databases">
        <title>Sphingomonas hominis sp. nov., a member of the Sphingomonas, isolated from the hair of a 22-year-old girl.</title>
        <authorList>
            <person name="Zhang D.-F."/>
            <person name="Cui X.-W."/>
        </authorList>
    </citation>
    <scope>NUCLEOTIDE SEQUENCE [LARGE SCALE GENOMIC DNA]</scope>
    <source>
        <strain evidence="8 9">HHU CXW</strain>
    </source>
</reference>
<comment type="similarity">
    <text evidence="2">Belongs to the rickettsiale 17 kDa surface antigen family.</text>
</comment>
<keyword evidence="6" id="KW-0732">Signal</keyword>
<evidence type="ECO:0000256" key="1">
    <source>
        <dbReference type="ARBA" id="ARBA00004459"/>
    </source>
</evidence>
<feature type="coiled-coil region" evidence="5">
    <location>
        <begin position="32"/>
        <end position="72"/>
    </location>
</feature>
<comment type="caution">
    <text evidence="8">The sequence shown here is derived from an EMBL/GenBank/DDBJ whole genome shotgun (WGS) entry which is preliminary data.</text>
</comment>
<evidence type="ECO:0000256" key="2">
    <source>
        <dbReference type="ARBA" id="ARBA00008681"/>
    </source>
</evidence>
<evidence type="ECO:0000256" key="5">
    <source>
        <dbReference type="SAM" id="Coils"/>
    </source>
</evidence>
<dbReference type="Pfam" id="PF05433">
    <property type="entry name" value="Rick_17kDa_Anti"/>
    <property type="match status" value="1"/>
</dbReference>
<keyword evidence="5" id="KW-0175">Coiled coil</keyword>
<proteinExistence type="inferred from homology"/>
<dbReference type="EMBL" id="JABULH010000001">
    <property type="protein sequence ID" value="NTS63614.1"/>
    <property type="molecule type" value="Genomic_DNA"/>
</dbReference>
<evidence type="ECO:0000259" key="7">
    <source>
        <dbReference type="Pfam" id="PF05433"/>
    </source>
</evidence>